<sequence length="75" mass="8652">MVCAAEYYVYKKRQTQIDDFLKKQGINVASKSNKDYSQMSLEEIMETKELLEDLIAEKEITTCSSEVCCETVEVE</sequence>
<protein>
    <submittedName>
        <fullName evidence="1">Uncharacterized protein</fullName>
    </submittedName>
</protein>
<evidence type="ECO:0000313" key="2">
    <source>
        <dbReference type="Proteomes" id="UP000238070"/>
    </source>
</evidence>
<dbReference type="EMBL" id="CP027776">
    <property type="protein sequence ID" value="AVP65937.1"/>
    <property type="molecule type" value="Genomic_DNA"/>
</dbReference>
<proteinExistence type="predicted"/>
<accession>A0AAU8Z1U4</accession>
<dbReference type="Proteomes" id="UP000238070">
    <property type="component" value="Chromosome"/>
</dbReference>
<evidence type="ECO:0000313" key="1">
    <source>
        <dbReference type="EMBL" id="AVP65937.1"/>
    </source>
</evidence>
<gene>
    <name evidence="1" type="ORF">C3B64_17475</name>
</gene>
<name>A0AAU8Z1U4_CLOBO</name>
<dbReference type="AlphaFoldDB" id="A0AAU8Z1U4"/>
<reference evidence="1 2" key="1">
    <citation type="submission" date="2018-01" db="EMBL/GenBank/DDBJ databases">
        <title>Genetic Diversity of Clostridium botulinum in seafood.</title>
        <authorList>
            <person name="Athira V."/>
            <person name="Arun Jyothi P.V."/>
            <person name="Lalitha K.V."/>
            <person name="Joseph T.C."/>
        </authorList>
    </citation>
    <scope>NUCLEOTIDE SEQUENCE [LARGE SCALE GENOMIC DNA]</scope>
    <source>
        <strain evidence="1 2">Mfbjulcb5</strain>
    </source>
</reference>
<organism evidence="1 2">
    <name type="scientific">Clostridium botulinum</name>
    <dbReference type="NCBI Taxonomy" id="1491"/>
    <lineage>
        <taxon>Bacteria</taxon>
        <taxon>Bacillati</taxon>
        <taxon>Bacillota</taxon>
        <taxon>Clostridia</taxon>
        <taxon>Eubacteriales</taxon>
        <taxon>Clostridiaceae</taxon>
        <taxon>Clostridium</taxon>
    </lineage>
</organism>